<comment type="subcellular location">
    <subcellularLocation>
        <location evidence="1">Membrane</location>
        <topology evidence="1">Multi-pass membrane protein</topology>
    </subcellularLocation>
</comment>
<evidence type="ECO:0000256" key="7">
    <source>
        <dbReference type="ARBA" id="ARBA00022989"/>
    </source>
</evidence>
<dbReference type="InterPro" id="IPR020846">
    <property type="entry name" value="MFS_dom"/>
</dbReference>
<feature type="transmembrane region" description="Helical" evidence="9">
    <location>
        <begin position="25"/>
        <end position="46"/>
    </location>
</feature>
<evidence type="ECO:0000256" key="6">
    <source>
        <dbReference type="ARBA" id="ARBA00022847"/>
    </source>
</evidence>
<dbReference type="EMBL" id="JACEGQ020000006">
    <property type="protein sequence ID" value="KAH8505288.1"/>
    <property type="molecule type" value="Genomic_DNA"/>
</dbReference>
<sequence length="364" mass="39764">MHLFSLIGSLATGRTSDYIGRRYTIVLAAATFLIGALIMGFAPSFLFLMAGRVVAGIGVGFSQLISPVYTSELSPAMARAFPAIVVALGVMVMPESPHSLVMKGRYDEAKQVLIKTSESTDEAELRLAEMIKAATDLTNVASSSNWRGHYNYWSQLLFSPSRPIRRILIATIGVNFSMQASGNDAVVYYSPKVFEDAGIQSRKQLIGVTIIMGIAKTSYVFWCQNFSLVRYGRRPLLLLGSSGMAISLLGLGLLSKYVEQSNSKPLWAIASCVAAVCAAASSFFSMGLRLIAWVYSSEIFPTRLRAQGSSLAISVNRLIGGITAMTFQKQERPWKRLGFSLKIKSMEMTKLLIHNSPDYGLDYG</sequence>
<dbReference type="PANTHER" id="PTHR23500">
    <property type="entry name" value="SOLUTE CARRIER FAMILY 2, FACILITATED GLUCOSE TRANSPORTER"/>
    <property type="match status" value="1"/>
</dbReference>
<dbReference type="PROSITE" id="PS50850">
    <property type="entry name" value="MFS"/>
    <property type="match status" value="1"/>
</dbReference>
<proteinExistence type="inferred from homology"/>
<dbReference type="InterPro" id="IPR045262">
    <property type="entry name" value="STP/PLT_plant"/>
</dbReference>
<dbReference type="GO" id="GO:0016020">
    <property type="term" value="C:membrane"/>
    <property type="evidence" value="ECO:0007669"/>
    <property type="project" value="UniProtKB-SubCell"/>
</dbReference>
<feature type="transmembrane region" description="Helical" evidence="9">
    <location>
        <begin position="266"/>
        <end position="288"/>
    </location>
</feature>
<comment type="caution">
    <text evidence="11">The sequence shown here is derived from an EMBL/GenBank/DDBJ whole genome shotgun (WGS) entry which is preliminary data.</text>
</comment>
<evidence type="ECO:0000256" key="4">
    <source>
        <dbReference type="ARBA" id="ARBA00022597"/>
    </source>
</evidence>
<protein>
    <recommendedName>
        <fullName evidence="10">Major facilitator superfamily (MFS) profile domain-containing protein</fullName>
    </recommendedName>
</protein>
<evidence type="ECO:0000256" key="1">
    <source>
        <dbReference type="ARBA" id="ARBA00004141"/>
    </source>
</evidence>
<dbReference type="PROSITE" id="PS00216">
    <property type="entry name" value="SUGAR_TRANSPORT_1"/>
    <property type="match status" value="1"/>
</dbReference>
<evidence type="ECO:0000256" key="9">
    <source>
        <dbReference type="SAM" id="Phobius"/>
    </source>
</evidence>
<dbReference type="SUPFAM" id="SSF103473">
    <property type="entry name" value="MFS general substrate transporter"/>
    <property type="match status" value="1"/>
</dbReference>
<feature type="transmembrane region" description="Helical" evidence="9">
    <location>
        <begin position="53"/>
        <end position="70"/>
    </location>
</feature>
<evidence type="ECO:0000256" key="3">
    <source>
        <dbReference type="ARBA" id="ARBA00022448"/>
    </source>
</evidence>
<dbReference type="Gene3D" id="1.20.1250.20">
    <property type="entry name" value="MFS general substrate transporter like domains"/>
    <property type="match status" value="2"/>
</dbReference>
<dbReference type="Pfam" id="PF00083">
    <property type="entry name" value="Sugar_tr"/>
    <property type="match status" value="2"/>
</dbReference>
<evidence type="ECO:0000256" key="8">
    <source>
        <dbReference type="ARBA" id="ARBA00023136"/>
    </source>
</evidence>
<dbReference type="AlphaFoldDB" id="A0A8T2YJE1"/>
<keyword evidence="4" id="KW-0762">Sugar transport</keyword>
<dbReference type="InterPro" id="IPR005828">
    <property type="entry name" value="MFS_sugar_transport-like"/>
</dbReference>
<feature type="domain" description="Major facilitator superfamily (MFS) profile" evidence="10">
    <location>
        <begin position="1"/>
        <end position="364"/>
    </location>
</feature>
<keyword evidence="12" id="KW-1185">Reference proteome</keyword>
<dbReference type="GO" id="GO:0015293">
    <property type="term" value="F:symporter activity"/>
    <property type="evidence" value="ECO:0007669"/>
    <property type="project" value="UniProtKB-KW"/>
</dbReference>
<dbReference type="InterPro" id="IPR005829">
    <property type="entry name" value="Sugar_transporter_CS"/>
</dbReference>
<keyword evidence="7 9" id="KW-1133">Transmembrane helix</keyword>
<dbReference type="InterPro" id="IPR036259">
    <property type="entry name" value="MFS_trans_sf"/>
</dbReference>
<evidence type="ECO:0000313" key="12">
    <source>
        <dbReference type="Proteomes" id="UP000807159"/>
    </source>
</evidence>
<evidence type="ECO:0000313" key="11">
    <source>
        <dbReference type="EMBL" id="KAH8505288.1"/>
    </source>
</evidence>
<reference evidence="11" key="1">
    <citation type="journal article" date="2021" name="J. Hered.">
        <title>Genome Assembly of Salicaceae Populus deltoides (Eastern Cottonwood) I-69 Based on Nanopore Sequencing and Hi-C Technologies.</title>
        <authorList>
            <person name="Bai S."/>
            <person name="Wu H."/>
            <person name="Zhang J."/>
            <person name="Pan Z."/>
            <person name="Zhao W."/>
            <person name="Li Z."/>
            <person name="Tong C."/>
        </authorList>
    </citation>
    <scope>NUCLEOTIDE SEQUENCE</scope>
    <source>
        <tissue evidence="11">Leaf</tissue>
    </source>
</reference>
<feature type="transmembrane region" description="Helical" evidence="9">
    <location>
        <begin position="234"/>
        <end position="254"/>
    </location>
</feature>
<dbReference type="PANTHER" id="PTHR23500:SF432">
    <property type="entry name" value="POLYOL TRANSPORTER 5-LIKE"/>
    <property type="match status" value="1"/>
</dbReference>
<dbReference type="GO" id="GO:0015144">
    <property type="term" value="F:carbohydrate transmembrane transporter activity"/>
    <property type="evidence" value="ECO:0007669"/>
    <property type="project" value="InterPro"/>
</dbReference>
<comment type="similarity">
    <text evidence="2">Belongs to the major facilitator superfamily. Sugar transporter (TC 2.A.1.1) family.</text>
</comment>
<keyword evidence="6" id="KW-0769">Symport</keyword>
<dbReference type="PRINTS" id="PR00171">
    <property type="entry name" value="SUGRTRNSPORT"/>
</dbReference>
<evidence type="ECO:0000256" key="2">
    <source>
        <dbReference type="ARBA" id="ARBA00010992"/>
    </source>
</evidence>
<dbReference type="PROSITE" id="PS00217">
    <property type="entry name" value="SUGAR_TRANSPORT_2"/>
    <property type="match status" value="1"/>
</dbReference>
<feature type="transmembrane region" description="Helical" evidence="9">
    <location>
        <begin position="205"/>
        <end position="222"/>
    </location>
</feature>
<keyword evidence="8 9" id="KW-0472">Membrane</keyword>
<dbReference type="Proteomes" id="UP000807159">
    <property type="component" value="Chromosome 6"/>
</dbReference>
<gene>
    <name evidence="11" type="ORF">H0E87_012511</name>
</gene>
<keyword evidence="5 9" id="KW-0812">Transmembrane</keyword>
<name>A0A8T2YJE1_POPDE</name>
<feature type="transmembrane region" description="Helical" evidence="9">
    <location>
        <begin position="76"/>
        <end position="93"/>
    </location>
</feature>
<accession>A0A8T2YJE1</accession>
<evidence type="ECO:0000256" key="5">
    <source>
        <dbReference type="ARBA" id="ARBA00022692"/>
    </source>
</evidence>
<organism evidence="11 12">
    <name type="scientific">Populus deltoides</name>
    <name type="common">Eastern poplar</name>
    <name type="synonym">Eastern cottonwood</name>
    <dbReference type="NCBI Taxonomy" id="3696"/>
    <lineage>
        <taxon>Eukaryota</taxon>
        <taxon>Viridiplantae</taxon>
        <taxon>Streptophyta</taxon>
        <taxon>Embryophyta</taxon>
        <taxon>Tracheophyta</taxon>
        <taxon>Spermatophyta</taxon>
        <taxon>Magnoliopsida</taxon>
        <taxon>eudicotyledons</taxon>
        <taxon>Gunneridae</taxon>
        <taxon>Pentapetalae</taxon>
        <taxon>rosids</taxon>
        <taxon>fabids</taxon>
        <taxon>Malpighiales</taxon>
        <taxon>Salicaceae</taxon>
        <taxon>Saliceae</taxon>
        <taxon>Populus</taxon>
    </lineage>
</organism>
<keyword evidence="3" id="KW-0813">Transport</keyword>
<evidence type="ECO:0000259" key="10">
    <source>
        <dbReference type="PROSITE" id="PS50850"/>
    </source>
</evidence>
<dbReference type="InterPro" id="IPR003663">
    <property type="entry name" value="Sugar/inositol_transpt"/>
</dbReference>